<dbReference type="AlphaFoldDB" id="A0A1H5XVG6"/>
<evidence type="ECO:0008006" key="3">
    <source>
        <dbReference type="Google" id="ProtNLM"/>
    </source>
</evidence>
<dbReference type="RefSeq" id="WP_103967499.1">
    <property type="nucleotide sequence ID" value="NZ_FNUX01000032.1"/>
</dbReference>
<evidence type="ECO:0000313" key="2">
    <source>
        <dbReference type="Proteomes" id="UP000236753"/>
    </source>
</evidence>
<protein>
    <recommendedName>
        <fullName evidence="3">Helix-turn-helix domain-containing protein</fullName>
    </recommendedName>
</protein>
<reference evidence="1 2" key="1">
    <citation type="submission" date="2016-10" db="EMBL/GenBank/DDBJ databases">
        <authorList>
            <person name="de Groot N.N."/>
        </authorList>
    </citation>
    <scope>NUCLEOTIDE SEQUENCE [LARGE SCALE GENOMIC DNA]</scope>
    <source>
        <strain evidence="1 2">Nm13</strain>
    </source>
</reference>
<proteinExistence type="predicted"/>
<dbReference type="OrthoDB" id="5524782at2"/>
<dbReference type="Proteomes" id="UP000236753">
    <property type="component" value="Unassembled WGS sequence"/>
</dbReference>
<name>A0A1H5XVG6_9PROT</name>
<evidence type="ECO:0000313" key="1">
    <source>
        <dbReference type="EMBL" id="SEG15721.1"/>
    </source>
</evidence>
<gene>
    <name evidence="1" type="ORF">SAMN05216334_13232</name>
</gene>
<organism evidence="1 2">
    <name type="scientific">Nitrosomonas ureae</name>
    <dbReference type="NCBI Taxonomy" id="44577"/>
    <lineage>
        <taxon>Bacteria</taxon>
        <taxon>Pseudomonadati</taxon>
        <taxon>Pseudomonadota</taxon>
        <taxon>Betaproteobacteria</taxon>
        <taxon>Nitrosomonadales</taxon>
        <taxon>Nitrosomonadaceae</taxon>
        <taxon>Nitrosomonas</taxon>
    </lineage>
</organism>
<accession>A0A1H5XVG6</accession>
<sequence length="75" mass="8627">MSQFLSISDVADFLEVSERRVRTLLFQGRIAGFKDDSNTWRITRPLDIRPGTRGPDLHGYASRKLKPRQIAVIQK</sequence>
<dbReference type="EMBL" id="FNUX01000032">
    <property type="protein sequence ID" value="SEG15721.1"/>
    <property type="molecule type" value="Genomic_DNA"/>
</dbReference>